<sequence>MERIRLKKTKYSEWVVRNSLYWLSAVCDWDLEEGAIYWDIQVTDNIDIARTNLAKHLNDYLLREQLASRSSMTRQAIIQNVLAGIEKRLSP</sequence>
<dbReference type="EMBL" id="JBHRTL010000004">
    <property type="protein sequence ID" value="MFC3154207.1"/>
    <property type="molecule type" value="Genomic_DNA"/>
</dbReference>
<dbReference type="InterPro" id="IPR023974">
    <property type="entry name" value="HxsD"/>
</dbReference>
<keyword evidence="2" id="KW-1185">Reference proteome</keyword>
<comment type="caution">
    <text evidence="1">The sequence shown here is derived from an EMBL/GenBank/DDBJ whole genome shotgun (WGS) entry which is preliminary data.</text>
</comment>
<reference evidence="2" key="1">
    <citation type="journal article" date="2019" name="Int. J. Syst. Evol. Microbiol.">
        <title>The Global Catalogue of Microorganisms (GCM) 10K type strain sequencing project: providing services to taxonomists for standard genome sequencing and annotation.</title>
        <authorList>
            <consortium name="The Broad Institute Genomics Platform"/>
            <consortium name="The Broad Institute Genome Sequencing Center for Infectious Disease"/>
            <person name="Wu L."/>
            <person name="Ma J."/>
        </authorList>
    </citation>
    <scope>NUCLEOTIDE SEQUENCE [LARGE SCALE GENOMIC DNA]</scope>
    <source>
        <strain evidence="2">KCTC 52141</strain>
    </source>
</reference>
<name>A0ABV7HRG7_9GAMM</name>
<gene>
    <name evidence="1" type="primary">hxsD</name>
    <name evidence="1" type="ORF">ACFOEB_03260</name>
</gene>
<evidence type="ECO:0000313" key="2">
    <source>
        <dbReference type="Proteomes" id="UP001595548"/>
    </source>
</evidence>
<dbReference type="NCBIfam" id="TIGR03976">
    <property type="entry name" value="chp_LLNDYxLRE"/>
    <property type="match status" value="1"/>
</dbReference>
<dbReference type="Proteomes" id="UP001595548">
    <property type="component" value="Unassembled WGS sequence"/>
</dbReference>
<proteinExistence type="predicted"/>
<accession>A0ABV7HRG7</accession>
<evidence type="ECO:0000313" key="1">
    <source>
        <dbReference type="EMBL" id="MFC3154207.1"/>
    </source>
</evidence>
<dbReference type="RefSeq" id="WP_382414337.1">
    <property type="nucleotide sequence ID" value="NZ_AP031500.1"/>
</dbReference>
<organism evidence="1 2">
    <name type="scientific">Gilvimarinus japonicus</name>
    <dbReference type="NCBI Taxonomy" id="1796469"/>
    <lineage>
        <taxon>Bacteria</taxon>
        <taxon>Pseudomonadati</taxon>
        <taxon>Pseudomonadota</taxon>
        <taxon>Gammaproteobacteria</taxon>
        <taxon>Cellvibrionales</taxon>
        <taxon>Cellvibrionaceae</taxon>
        <taxon>Gilvimarinus</taxon>
    </lineage>
</organism>
<protein>
    <submittedName>
        <fullName evidence="1">His-Xaa-Ser system protein HxsD</fullName>
    </submittedName>
</protein>